<evidence type="ECO:0000313" key="2">
    <source>
        <dbReference type="EMBL" id="MFD0683754.1"/>
    </source>
</evidence>
<dbReference type="Proteomes" id="UP001597063">
    <property type="component" value="Unassembled WGS sequence"/>
</dbReference>
<name>A0ABW2XBG5_9ACTN</name>
<comment type="caution">
    <text evidence="2">The sequence shown here is derived from an EMBL/GenBank/DDBJ whole genome shotgun (WGS) entry which is preliminary data.</text>
</comment>
<accession>A0ABW2XBG5</accession>
<evidence type="ECO:0000256" key="1">
    <source>
        <dbReference type="SAM" id="MobiDB-lite"/>
    </source>
</evidence>
<gene>
    <name evidence="2" type="ORF">ACFQZM_04535</name>
</gene>
<sequence>MPAGPETELISELATLVTHVDDTGDPMPLRELLAEARRRSGVRPATVLRVECELEKWLSRDRDAALSAEVWATLARRAAEERVAARDPAYLAIRALHAQYVRRRGRPGDADLAVGLYEREHALRTRLFPPDDPRISTVHANLAMAIRERGRPGDLERALEMLEREAALRTRTHGSGRPFTWIAQLVLAQTLVARAEEAAAADDRRAFAGQAAEHSEHVLAGRRLRFGGSHPATLRAQLVHAHALLLLERGAEAVELLRAHQRQDPAAAVSPGKSDLLLARALRDADPAAALLHARRAAHRGADPRRRQEAERLARRLSGA</sequence>
<organism evidence="2 3">
    <name type="scientific">Actinomadura fibrosa</name>
    <dbReference type="NCBI Taxonomy" id="111802"/>
    <lineage>
        <taxon>Bacteria</taxon>
        <taxon>Bacillati</taxon>
        <taxon>Actinomycetota</taxon>
        <taxon>Actinomycetes</taxon>
        <taxon>Streptosporangiales</taxon>
        <taxon>Thermomonosporaceae</taxon>
        <taxon>Actinomadura</taxon>
    </lineage>
</organism>
<reference evidence="3" key="1">
    <citation type="journal article" date="2019" name="Int. J. Syst. Evol. Microbiol.">
        <title>The Global Catalogue of Microorganisms (GCM) 10K type strain sequencing project: providing services to taxonomists for standard genome sequencing and annotation.</title>
        <authorList>
            <consortium name="The Broad Institute Genomics Platform"/>
            <consortium name="The Broad Institute Genome Sequencing Center for Infectious Disease"/>
            <person name="Wu L."/>
            <person name="Ma J."/>
        </authorList>
    </citation>
    <scope>NUCLEOTIDE SEQUENCE [LARGE SCALE GENOMIC DNA]</scope>
    <source>
        <strain evidence="3">JCM 9371</strain>
    </source>
</reference>
<dbReference type="EMBL" id="JBHTGP010000003">
    <property type="protein sequence ID" value="MFD0683754.1"/>
    <property type="molecule type" value="Genomic_DNA"/>
</dbReference>
<keyword evidence="3" id="KW-1185">Reference proteome</keyword>
<evidence type="ECO:0008006" key="4">
    <source>
        <dbReference type="Google" id="ProtNLM"/>
    </source>
</evidence>
<proteinExistence type="predicted"/>
<protein>
    <recommendedName>
        <fullName evidence="4">Tetratricopeptide repeat protein</fullName>
    </recommendedName>
</protein>
<dbReference type="RefSeq" id="WP_378322250.1">
    <property type="nucleotide sequence ID" value="NZ_JBHTGP010000003.1"/>
</dbReference>
<dbReference type="Gene3D" id="1.25.40.10">
    <property type="entry name" value="Tetratricopeptide repeat domain"/>
    <property type="match status" value="1"/>
</dbReference>
<feature type="region of interest" description="Disordered" evidence="1">
    <location>
        <begin position="296"/>
        <end position="320"/>
    </location>
</feature>
<dbReference type="SUPFAM" id="SSF48452">
    <property type="entry name" value="TPR-like"/>
    <property type="match status" value="1"/>
</dbReference>
<dbReference type="InterPro" id="IPR011990">
    <property type="entry name" value="TPR-like_helical_dom_sf"/>
</dbReference>
<evidence type="ECO:0000313" key="3">
    <source>
        <dbReference type="Proteomes" id="UP001597063"/>
    </source>
</evidence>
<feature type="compositionally biased region" description="Basic and acidic residues" evidence="1">
    <location>
        <begin position="300"/>
        <end position="314"/>
    </location>
</feature>